<dbReference type="OrthoDB" id="213643at2157"/>
<dbReference type="Proteomes" id="UP000011645">
    <property type="component" value="Unassembled WGS sequence"/>
</dbReference>
<evidence type="ECO:0000313" key="2">
    <source>
        <dbReference type="EMBL" id="ELY34200.1"/>
    </source>
</evidence>
<reference evidence="2 4" key="2">
    <citation type="journal article" date="2014" name="PLoS Genet.">
        <title>Phylogenetically driven sequencing of extremely halophilic archaea reveals strategies for static and dynamic osmo-response.</title>
        <authorList>
            <person name="Becker E.A."/>
            <person name="Seitzer P.M."/>
            <person name="Tritt A."/>
            <person name="Larsen D."/>
            <person name="Krusor M."/>
            <person name="Yao A.I."/>
            <person name="Wu D."/>
            <person name="Madern D."/>
            <person name="Eisen J.A."/>
            <person name="Darling A.E."/>
            <person name="Facciotti M.T."/>
        </authorList>
    </citation>
    <scope>NUCLEOTIDE SEQUENCE [LARGE SCALE GENOMIC DNA]</scope>
    <source>
        <strain evidence="2">B3</strain>
        <strain evidence="4">DSM 18796 / CECT 7217 / JCM 14584 / KCTC 4019 / B3</strain>
    </source>
</reference>
<sequence length="81" mass="9578">MDRFVRTTLREAGRRYERARRDYEDARGSVFADEARIVCRRYAEKRTVELDENERPDCYDAGHPDCEGCVEDLDDGTIETW</sequence>
<dbReference type="STRING" id="795797.HacjB3_01805"/>
<dbReference type="eggNOG" id="arCOG04729">
    <property type="taxonomic scope" value="Archaea"/>
</dbReference>
<dbReference type="Pfam" id="PF23367">
    <property type="entry name" value="DUF7091"/>
    <property type="match status" value="1"/>
</dbReference>
<dbReference type="Proteomes" id="UP000000390">
    <property type="component" value="Chromosome"/>
</dbReference>
<name>D8J5U8_HALJB</name>
<evidence type="ECO:0000313" key="4">
    <source>
        <dbReference type="Proteomes" id="UP000011645"/>
    </source>
</evidence>
<keyword evidence="4" id="KW-1185">Reference proteome</keyword>
<evidence type="ECO:0000313" key="1">
    <source>
        <dbReference type="EMBL" id="ADJ13754.1"/>
    </source>
</evidence>
<gene>
    <name evidence="1" type="ordered locus">HacjB3_01805</name>
    <name evidence="2" type="ORF">C497_17512</name>
</gene>
<dbReference type="RefSeq" id="WP_008418548.1">
    <property type="nucleotide sequence ID" value="NC_014297.1"/>
</dbReference>
<protein>
    <submittedName>
        <fullName evidence="1">Uncharacterized protein</fullName>
    </submittedName>
</protein>
<accession>D8J5U8</accession>
<dbReference type="KEGG" id="hje:HacjB3_01805"/>
<organism evidence="1 3">
    <name type="scientific">Halalkalicoccus jeotgali (strain DSM 18796 / CECT 7217 / JCM 14584 / KCTC 4019 / B3)</name>
    <dbReference type="NCBI Taxonomy" id="795797"/>
    <lineage>
        <taxon>Archaea</taxon>
        <taxon>Methanobacteriati</taxon>
        <taxon>Methanobacteriota</taxon>
        <taxon>Stenosarchaea group</taxon>
        <taxon>Halobacteria</taxon>
        <taxon>Halobacteriales</taxon>
        <taxon>Halococcaceae</taxon>
        <taxon>Halalkalicoccus</taxon>
    </lineage>
</organism>
<evidence type="ECO:0000313" key="3">
    <source>
        <dbReference type="Proteomes" id="UP000000390"/>
    </source>
</evidence>
<reference evidence="1 3" key="1">
    <citation type="journal article" date="2010" name="J. Bacteriol.">
        <title>Complete genome sequence of Halalkalicoccus jeotgali B3(T), an extremely halophilic archaeon.</title>
        <authorList>
            <person name="Roh S.W."/>
            <person name="Nam Y.D."/>
            <person name="Nam S.H."/>
            <person name="Choi S.H."/>
            <person name="Park H.S."/>
            <person name="Bae J.W."/>
        </authorList>
    </citation>
    <scope>NUCLEOTIDE SEQUENCE [LARGE SCALE GENOMIC DNA]</scope>
    <source>
        <strain evidence="1">B3</strain>
        <strain evidence="3">DSM 18796 / CECT 7217 / JCM 14584 / KCTC 4019 / B3</strain>
    </source>
</reference>
<dbReference type="EMBL" id="AOHV01000042">
    <property type="protein sequence ID" value="ELY34200.1"/>
    <property type="molecule type" value="Genomic_DNA"/>
</dbReference>
<dbReference type="EMBL" id="CP002062">
    <property type="protein sequence ID" value="ADJ13754.1"/>
    <property type="molecule type" value="Genomic_DNA"/>
</dbReference>
<dbReference type="AlphaFoldDB" id="D8J5U8"/>
<dbReference type="GeneID" id="9418160"/>
<proteinExistence type="predicted"/>
<dbReference type="HOGENOM" id="CLU_2284981_0_0_2"/>
<dbReference type="InterPro" id="IPR055517">
    <property type="entry name" value="DUF7091"/>
</dbReference>
<dbReference type="PATRIC" id="fig|795797.18.peg.367"/>